<sequence length="266" mass="28854">MRQEPPGRINEDSVGHLQISTGLGSSLGAYWPWILYQNGAGVLHHVRNKLSGDTFRPSTEWANVEIDSIRPQMSSRLAVVPTATDFGTIAIQPGHAVFYQDRDSKKLAVSITDLDSPDGPNRSSNFSQPWPTTLPDITLPEQASIVAFSVARHGDTTDRRVDTYVLHLDANGHVNVVYTDSRSSASHVTTWKTAVPAALKGADKDTDIACLTMGSSPYNAAGEDVPLEEAKDEMRCFFQRGGKVVEVRLDAGKGDWIAVGDVPIPS</sequence>
<name>A0AAN6ZX88_9PEZI</name>
<evidence type="ECO:0000313" key="1">
    <source>
        <dbReference type="EMBL" id="KAK4153504.1"/>
    </source>
</evidence>
<comment type="caution">
    <text evidence="1">The sequence shown here is derived from an EMBL/GenBank/DDBJ whole genome shotgun (WGS) entry which is preliminary data.</text>
</comment>
<gene>
    <name evidence="1" type="ORF">C8A00DRAFT_33732</name>
</gene>
<dbReference type="EMBL" id="MU856938">
    <property type="protein sequence ID" value="KAK4153504.1"/>
    <property type="molecule type" value="Genomic_DNA"/>
</dbReference>
<dbReference type="SUPFAM" id="SSF89372">
    <property type="entry name" value="Fucose-specific lectin"/>
    <property type="match status" value="1"/>
</dbReference>
<dbReference type="AlphaFoldDB" id="A0AAN6ZX88"/>
<reference evidence="1" key="1">
    <citation type="journal article" date="2023" name="Mol. Phylogenet. Evol.">
        <title>Genome-scale phylogeny and comparative genomics of the fungal order Sordariales.</title>
        <authorList>
            <person name="Hensen N."/>
            <person name="Bonometti L."/>
            <person name="Westerberg I."/>
            <person name="Brannstrom I.O."/>
            <person name="Guillou S."/>
            <person name="Cros-Aarteil S."/>
            <person name="Calhoun S."/>
            <person name="Haridas S."/>
            <person name="Kuo A."/>
            <person name="Mondo S."/>
            <person name="Pangilinan J."/>
            <person name="Riley R."/>
            <person name="LaButti K."/>
            <person name="Andreopoulos B."/>
            <person name="Lipzen A."/>
            <person name="Chen C."/>
            <person name="Yan M."/>
            <person name="Daum C."/>
            <person name="Ng V."/>
            <person name="Clum A."/>
            <person name="Steindorff A."/>
            <person name="Ohm R.A."/>
            <person name="Martin F."/>
            <person name="Silar P."/>
            <person name="Natvig D.O."/>
            <person name="Lalanne C."/>
            <person name="Gautier V."/>
            <person name="Ament-Velasquez S.L."/>
            <person name="Kruys A."/>
            <person name="Hutchinson M.I."/>
            <person name="Powell A.J."/>
            <person name="Barry K."/>
            <person name="Miller A.N."/>
            <person name="Grigoriev I.V."/>
            <person name="Debuchy R."/>
            <person name="Gladieux P."/>
            <person name="Hiltunen Thoren M."/>
            <person name="Johannesson H."/>
        </authorList>
    </citation>
    <scope>NUCLEOTIDE SEQUENCE</scope>
    <source>
        <strain evidence="1">CBS 538.74</strain>
    </source>
</reference>
<evidence type="ECO:0000313" key="2">
    <source>
        <dbReference type="Proteomes" id="UP001302745"/>
    </source>
</evidence>
<accession>A0AAN6ZX88</accession>
<organism evidence="1 2">
    <name type="scientific">Chaetomidium leptoderma</name>
    <dbReference type="NCBI Taxonomy" id="669021"/>
    <lineage>
        <taxon>Eukaryota</taxon>
        <taxon>Fungi</taxon>
        <taxon>Dikarya</taxon>
        <taxon>Ascomycota</taxon>
        <taxon>Pezizomycotina</taxon>
        <taxon>Sordariomycetes</taxon>
        <taxon>Sordariomycetidae</taxon>
        <taxon>Sordariales</taxon>
        <taxon>Chaetomiaceae</taxon>
        <taxon>Chaetomidium</taxon>
    </lineage>
</organism>
<proteinExistence type="predicted"/>
<dbReference type="Proteomes" id="UP001302745">
    <property type="component" value="Unassembled WGS sequence"/>
</dbReference>
<evidence type="ECO:0008006" key="3">
    <source>
        <dbReference type="Google" id="ProtNLM"/>
    </source>
</evidence>
<dbReference type="Gene3D" id="2.120.10.70">
    <property type="entry name" value="Fucose-specific lectin"/>
    <property type="match status" value="1"/>
</dbReference>
<protein>
    <recommendedName>
        <fullName evidence="3">Fucose-specific lectin</fullName>
    </recommendedName>
</protein>
<reference evidence="1" key="2">
    <citation type="submission" date="2023-05" db="EMBL/GenBank/DDBJ databases">
        <authorList>
            <consortium name="Lawrence Berkeley National Laboratory"/>
            <person name="Steindorff A."/>
            <person name="Hensen N."/>
            <person name="Bonometti L."/>
            <person name="Westerberg I."/>
            <person name="Brannstrom I.O."/>
            <person name="Guillou S."/>
            <person name="Cros-Aarteil S."/>
            <person name="Calhoun S."/>
            <person name="Haridas S."/>
            <person name="Kuo A."/>
            <person name="Mondo S."/>
            <person name="Pangilinan J."/>
            <person name="Riley R."/>
            <person name="Labutti K."/>
            <person name="Andreopoulos B."/>
            <person name="Lipzen A."/>
            <person name="Chen C."/>
            <person name="Yanf M."/>
            <person name="Daum C."/>
            <person name="Ng V."/>
            <person name="Clum A."/>
            <person name="Ohm R."/>
            <person name="Martin F."/>
            <person name="Silar P."/>
            <person name="Natvig D."/>
            <person name="Lalanne C."/>
            <person name="Gautier V."/>
            <person name="Ament-Velasquez S.L."/>
            <person name="Kruys A."/>
            <person name="Hutchinson M.I."/>
            <person name="Powell A.J."/>
            <person name="Barry K."/>
            <person name="Miller A.N."/>
            <person name="Grigoriev I.V."/>
            <person name="Debuchy R."/>
            <person name="Gladieux P."/>
            <person name="Thoren M.H."/>
            <person name="Johannesson H."/>
        </authorList>
    </citation>
    <scope>NUCLEOTIDE SEQUENCE</scope>
    <source>
        <strain evidence="1">CBS 538.74</strain>
    </source>
</reference>
<keyword evidence="2" id="KW-1185">Reference proteome</keyword>